<dbReference type="AlphaFoldDB" id="A0A317ZRJ7"/>
<dbReference type="SUPFAM" id="SSF53822">
    <property type="entry name" value="Periplasmic binding protein-like I"/>
    <property type="match status" value="1"/>
</dbReference>
<dbReference type="Pfam" id="PF13377">
    <property type="entry name" value="Peripla_BP_3"/>
    <property type="match status" value="1"/>
</dbReference>
<dbReference type="CDD" id="cd01392">
    <property type="entry name" value="HTH_LacI"/>
    <property type="match status" value="1"/>
</dbReference>
<proteinExistence type="predicted"/>
<organism evidence="5 6">
    <name type="scientific">Cryobacterium arcticum</name>
    <dbReference type="NCBI Taxonomy" id="670052"/>
    <lineage>
        <taxon>Bacteria</taxon>
        <taxon>Bacillati</taxon>
        <taxon>Actinomycetota</taxon>
        <taxon>Actinomycetes</taxon>
        <taxon>Micrococcales</taxon>
        <taxon>Microbacteriaceae</taxon>
        <taxon>Cryobacterium</taxon>
    </lineage>
</organism>
<dbReference type="Gene3D" id="1.10.260.40">
    <property type="entry name" value="lambda repressor-like DNA-binding domains"/>
    <property type="match status" value="1"/>
</dbReference>
<dbReference type="PROSITE" id="PS00356">
    <property type="entry name" value="HTH_LACI_1"/>
    <property type="match status" value="1"/>
</dbReference>
<dbReference type="SUPFAM" id="SSF47413">
    <property type="entry name" value="lambda repressor-like DNA-binding domains"/>
    <property type="match status" value="1"/>
</dbReference>
<dbReference type="InterPro" id="IPR028082">
    <property type="entry name" value="Peripla_BP_I"/>
</dbReference>
<dbReference type="InterPro" id="IPR010982">
    <property type="entry name" value="Lambda_DNA-bd_dom_sf"/>
</dbReference>
<gene>
    <name evidence="5" type="ORF">CTB96_09420</name>
</gene>
<comment type="caution">
    <text evidence="5">The sequence shown here is derived from an EMBL/GenBank/DDBJ whole genome shotgun (WGS) entry which is preliminary data.</text>
</comment>
<evidence type="ECO:0000256" key="2">
    <source>
        <dbReference type="ARBA" id="ARBA00023125"/>
    </source>
</evidence>
<dbReference type="Proteomes" id="UP000246722">
    <property type="component" value="Unassembled WGS sequence"/>
</dbReference>
<name>A0A317ZRJ7_9MICO</name>
<evidence type="ECO:0000313" key="5">
    <source>
        <dbReference type="EMBL" id="PXA69789.1"/>
    </source>
</evidence>
<dbReference type="InterPro" id="IPR046335">
    <property type="entry name" value="LacI/GalR-like_sensor"/>
</dbReference>
<dbReference type="PROSITE" id="PS50932">
    <property type="entry name" value="HTH_LACI_2"/>
    <property type="match status" value="1"/>
</dbReference>
<dbReference type="InterPro" id="IPR000843">
    <property type="entry name" value="HTH_LacI"/>
</dbReference>
<sequence length="338" mass="35930">MANIHDVARVAGVSISTVSYALSGKRSIAASTKQRIDDAVLELDYRANAGARMLKGARTQILALSAPLHAGTHAPAHMTFVLSVVTAARKYDYDVLLLTQDEATSGLRRVVRSSLVDGIVLLDVSTSDPRTDLVRELGLPATVIGIPDDTDGLTCVDLDFERAAELAVRRLVDLGHREIGLIGQAPLVYERGSNFPPRFRDAFLAEATRLGATVGFTPAPEESAGVRAALDGLSATLPGMTGLVLHCNEPVQSMVLDLLSQRGVSVPNDLSVISACSSFSTDHLNPPLDVIPLPADLSCTRAIELTMAQFAGDVEPHVEYIDPTYVELGSTAPLTSRP</sequence>
<accession>A0A317ZRJ7</accession>
<feature type="domain" description="HTH lacI-type" evidence="4">
    <location>
        <begin position="2"/>
        <end position="56"/>
    </location>
</feature>
<dbReference type="SMART" id="SM00354">
    <property type="entry name" value="HTH_LACI"/>
    <property type="match status" value="1"/>
</dbReference>
<dbReference type="OrthoDB" id="252678at2"/>
<dbReference type="Gene3D" id="3.40.50.2300">
    <property type="match status" value="2"/>
</dbReference>
<evidence type="ECO:0000256" key="1">
    <source>
        <dbReference type="ARBA" id="ARBA00023015"/>
    </source>
</evidence>
<dbReference type="EMBL" id="QHLY01000010">
    <property type="protein sequence ID" value="PXA69789.1"/>
    <property type="molecule type" value="Genomic_DNA"/>
</dbReference>
<dbReference type="GO" id="GO:0003700">
    <property type="term" value="F:DNA-binding transcription factor activity"/>
    <property type="evidence" value="ECO:0007669"/>
    <property type="project" value="TreeGrafter"/>
</dbReference>
<dbReference type="Pfam" id="PF00356">
    <property type="entry name" value="LacI"/>
    <property type="match status" value="1"/>
</dbReference>
<evidence type="ECO:0000259" key="4">
    <source>
        <dbReference type="PROSITE" id="PS50932"/>
    </source>
</evidence>
<reference evidence="5 6" key="1">
    <citation type="submission" date="2018-05" db="EMBL/GenBank/DDBJ databases">
        <title>Genetic diversity of glacier-inhabiting Cryobacterium bacteria in China and description of Cryobacterium mengkeensis sp. nov. and Arthrobacter glacialis sp. nov.</title>
        <authorList>
            <person name="Liu Q."/>
            <person name="Xin Y.-H."/>
        </authorList>
    </citation>
    <scope>NUCLEOTIDE SEQUENCE [LARGE SCALE GENOMIC DNA]</scope>
    <source>
        <strain evidence="5 6">SK-1</strain>
    </source>
</reference>
<keyword evidence="6" id="KW-1185">Reference proteome</keyword>
<evidence type="ECO:0000256" key="3">
    <source>
        <dbReference type="ARBA" id="ARBA00023163"/>
    </source>
</evidence>
<dbReference type="PANTHER" id="PTHR30146">
    <property type="entry name" value="LACI-RELATED TRANSCRIPTIONAL REPRESSOR"/>
    <property type="match status" value="1"/>
</dbReference>
<evidence type="ECO:0000313" key="6">
    <source>
        <dbReference type="Proteomes" id="UP000246722"/>
    </source>
</evidence>
<protein>
    <submittedName>
        <fullName evidence="5">LacI family transcriptional regulator</fullName>
    </submittedName>
</protein>
<keyword evidence="2" id="KW-0238">DNA-binding</keyword>
<keyword evidence="3" id="KW-0804">Transcription</keyword>
<dbReference type="PANTHER" id="PTHR30146:SF153">
    <property type="entry name" value="LACTOSE OPERON REPRESSOR"/>
    <property type="match status" value="1"/>
</dbReference>
<keyword evidence="1" id="KW-0805">Transcription regulation</keyword>
<dbReference type="RefSeq" id="WP_110126680.1">
    <property type="nucleotide sequence ID" value="NZ_QHLY01000010.1"/>
</dbReference>
<dbReference type="GO" id="GO:0000976">
    <property type="term" value="F:transcription cis-regulatory region binding"/>
    <property type="evidence" value="ECO:0007669"/>
    <property type="project" value="TreeGrafter"/>
</dbReference>